<evidence type="ECO:0000313" key="2">
    <source>
        <dbReference type="EMBL" id="RZC63667.1"/>
    </source>
</evidence>
<reference evidence="2 3" key="1">
    <citation type="journal article" date="2018" name="Science">
        <title>The opium poppy genome and morphinan production.</title>
        <authorList>
            <person name="Guo L."/>
            <person name="Winzer T."/>
            <person name="Yang X."/>
            <person name="Li Y."/>
            <person name="Ning Z."/>
            <person name="He Z."/>
            <person name="Teodor R."/>
            <person name="Lu Y."/>
            <person name="Bowser T.A."/>
            <person name="Graham I.A."/>
            <person name="Ye K."/>
        </authorList>
    </citation>
    <scope>NUCLEOTIDE SEQUENCE [LARGE SCALE GENOMIC DNA]</scope>
    <source>
        <strain evidence="3">cv. HN1</strain>
        <tissue evidence="2">Leaves</tissue>
    </source>
</reference>
<accession>A0A4Y7JSH0</accession>
<sequence>MDARVRIGLSIVCRPTQQSSMMVYPLKTNSNRAGRDHPASNPFGSRGMESSSPRGQESFYERERPNVKLIYLPLAAVVFYLSQDNIQFHRVMQEIRTFVRHLNWISYETGNWLMPKDFERPGKL</sequence>
<organism evidence="2 3">
    <name type="scientific">Papaver somniferum</name>
    <name type="common">Opium poppy</name>
    <dbReference type="NCBI Taxonomy" id="3469"/>
    <lineage>
        <taxon>Eukaryota</taxon>
        <taxon>Viridiplantae</taxon>
        <taxon>Streptophyta</taxon>
        <taxon>Embryophyta</taxon>
        <taxon>Tracheophyta</taxon>
        <taxon>Spermatophyta</taxon>
        <taxon>Magnoliopsida</taxon>
        <taxon>Ranunculales</taxon>
        <taxon>Papaveraceae</taxon>
        <taxon>Papaveroideae</taxon>
        <taxon>Papaver</taxon>
    </lineage>
</organism>
<evidence type="ECO:0000313" key="3">
    <source>
        <dbReference type="Proteomes" id="UP000316621"/>
    </source>
</evidence>
<dbReference type="EMBL" id="CM010719">
    <property type="protein sequence ID" value="RZC63667.1"/>
    <property type="molecule type" value="Genomic_DNA"/>
</dbReference>
<dbReference type="Gramene" id="RZC63667">
    <property type="protein sequence ID" value="RZC63667"/>
    <property type="gene ID" value="C5167_025429"/>
</dbReference>
<keyword evidence="3" id="KW-1185">Reference proteome</keyword>
<protein>
    <submittedName>
        <fullName evidence="2">Uncharacterized protein</fullName>
    </submittedName>
</protein>
<dbReference type="Proteomes" id="UP000316621">
    <property type="component" value="Chromosome 5"/>
</dbReference>
<evidence type="ECO:0000256" key="1">
    <source>
        <dbReference type="SAM" id="MobiDB-lite"/>
    </source>
</evidence>
<proteinExistence type="predicted"/>
<feature type="region of interest" description="Disordered" evidence="1">
    <location>
        <begin position="28"/>
        <end position="60"/>
    </location>
</feature>
<dbReference type="AlphaFoldDB" id="A0A4Y7JSH0"/>
<gene>
    <name evidence="2" type="ORF">C5167_025429</name>
</gene>
<name>A0A4Y7JSH0_PAPSO</name>